<keyword evidence="1" id="KW-0812">Transmembrane</keyword>
<evidence type="ECO:0000313" key="2">
    <source>
        <dbReference type="EMBL" id="AGX86474.1"/>
    </source>
</evidence>
<evidence type="ECO:0008006" key="4">
    <source>
        <dbReference type="Google" id="ProtNLM"/>
    </source>
</evidence>
<protein>
    <recommendedName>
        <fullName evidence="4">NfeD-like C-terminal domain-containing protein</fullName>
    </recommendedName>
</protein>
<dbReference type="HOGENOM" id="CLU_116732_0_0_4"/>
<dbReference type="Proteomes" id="UP000017184">
    <property type="component" value="Chromosome"/>
</dbReference>
<keyword evidence="3" id="KW-1185">Reference proteome</keyword>
<accession>U5N8H1</accession>
<evidence type="ECO:0000256" key="1">
    <source>
        <dbReference type="SAM" id="Phobius"/>
    </source>
</evidence>
<proteinExistence type="predicted"/>
<keyword evidence="1" id="KW-1133">Transmembrane helix</keyword>
<evidence type="ECO:0000313" key="3">
    <source>
        <dbReference type="Proteomes" id="UP000017184"/>
    </source>
</evidence>
<reference evidence="2 3" key="1">
    <citation type="journal article" date="2013" name="Genome Biol.">
        <title>Genomic analysis reveals key aspects of prokaryotic symbiosis in the phototrophic consortium "Chlorochromatium aggregatum".</title>
        <authorList>
            <person name="Liu Z."/>
            <person name="Muller J."/>
            <person name="Li T."/>
            <person name="Alvey R.M."/>
            <person name="Vogl K."/>
            <person name="Frigaard N.U."/>
            <person name="Rockwell N.C."/>
            <person name="Boyd E.S."/>
            <person name="Tomsho L.P."/>
            <person name="Schuster S.C."/>
            <person name="Henke P."/>
            <person name="Rohde M."/>
            <person name="Overmann J."/>
            <person name="Bryant D.A."/>
        </authorList>
    </citation>
    <scope>NUCLEOTIDE SEQUENCE [LARGE SCALE GENOMIC DNA]</scope>
    <source>
        <strain evidence="2">CR</strain>
    </source>
</reference>
<dbReference type="eggNOG" id="COG1585">
    <property type="taxonomic scope" value="Bacteria"/>
</dbReference>
<dbReference type="AlphaFoldDB" id="U5N8H1"/>
<feature type="transmembrane region" description="Helical" evidence="1">
    <location>
        <begin position="6"/>
        <end position="22"/>
    </location>
</feature>
<gene>
    <name evidence="2" type="ORF">Cenrod_0350</name>
</gene>
<dbReference type="STRING" id="946483.Cenrod_0350"/>
<sequence>MEPTEATWWWVAAGILVAAELATGTFYLLLIAVGLCAGALSAHAGLPESMQWSAAALVGGATVLAWRSYKSSQPPKLPAQASGDVNLDIGTAVHVERWNDDGSCKLKYRGAQWEGALRTSTGGILPSPGRYYIAAIEGTRLLLEPTPPVSNT</sequence>
<dbReference type="EMBL" id="CP004885">
    <property type="protein sequence ID" value="AGX86474.1"/>
    <property type="molecule type" value="Genomic_DNA"/>
</dbReference>
<organism evidence="2 3">
    <name type="scientific">Candidatus Symbiobacter mobilis CR</name>
    <dbReference type="NCBI Taxonomy" id="946483"/>
    <lineage>
        <taxon>Bacteria</taxon>
        <taxon>Pseudomonadati</taxon>
        <taxon>Pseudomonadota</taxon>
        <taxon>Betaproteobacteria</taxon>
        <taxon>Burkholderiales</taxon>
        <taxon>Comamonadaceae</taxon>
    </lineage>
</organism>
<dbReference type="OrthoDB" id="5654021at2"/>
<keyword evidence="1" id="KW-0472">Membrane</keyword>
<dbReference type="RefSeq" id="WP_022771295.1">
    <property type="nucleotide sequence ID" value="NC_022576.1"/>
</dbReference>
<name>U5N8H1_9BURK</name>
<dbReference type="KEGG" id="cbx:Cenrod_0350"/>